<feature type="domain" description="Acetyl xylan esterase" evidence="1">
    <location>
        <begin position="1"/>
        <end position="319"/>
    </location>
</feature>
<proteinExistence type="predicted"/>
<dbReference type="SUPFAM" id="SSF53474">
    <property type="entry name" value="alpha/beta-Hydrolases"/>
    <property type="match status" value="1"/>
</dbReference>
<dbReference type="PANTHER" id="PTHR40111">
    <property type="entry name" value="CEPHALOSPORIN-C DEACETYLASE"/>
    <property type="match status" value="1"/>
</dbReference>
<dbReference type="EMBL" id="BAABKM010000002">
    <property type="protein sequence ID" value="GAA4712792.1"/>
    <property type="molecule type" value="Genomic_DNA"/>
</dbReference>
<dbReference type="RefSeq" id="WP_345522685.1">
    <property type="nucleotide sequence ID" value="NZ_BAABKM010000002.1"/>
</dbReference>
<dbReference type="InterPro" id="IPR008391">
    <property type="entry name" value="AXE1_dom"/>
</dbReference>
<keyword evidence="3" id="KW-1185">Reference proteome</keyword>
<evidence type="ECO:0000313" key="3">
    <source>
        <dbReference type="Proteomes" id="UP001499974"/>
    </source>
</evidence>
<dbReference type="InterPro" id="IPR039069">
    <property type="entry name" value="CE7"/>
</dbReference>
<dbReference type="PANTHER" id="PTHR40111:SF1">
    <property type="entry name" value="CEPHALOSPORIN-C DEACETYLASE"/>
    <property type="match status" value="1"/>
</dbReference>
<accession>A0ABP8XTT8</accession>
<dbReference type="Pfam" id="PF05448">
    <property type="entry name" value="AXE1"/>
    <property type="match status" value="1"/>
</dbReference>
<gene>
    <name evidence="2" type="ORF">GCM10023349_34880</name>
</gene>
<organism evidence="2 3">
    <name type="scientific">Nocardioides conyzicola</name>
    <dbReference type="NCBI Taxonomy" id="1651781"/>
    <lineage>
        <taxon>Bacteria</taxon>
        <taxon>Bacillati</taxon>
        <taxon>Actinomycetota</taxon>
        <taxon>Actinomycetes</taxon>
        <taxon>Propionibacteriales</taxon>
        <taxon>Nocardioidaceae</taxon>
        <taxon>Nocardioides</taxon>
    </lineage>
</organism>
<dbReference type="Proteomes" id="UP001499974">
    <property type="component" value="Unassembled WGS sequence"/>
</dbReference>
<evidence type="ECO:0000259" key="1">
    <source>
        <dbReference type="Pfam" id="PF05448"/>
    </source>
</evidence>
<dbReference type="Gene3D" id="3.40.50.1820">
    <property type="entry name" value="alpha/beta hydrolase"/>
    <property type="match status" value="1"/>
</dbReference>
<evidence type="ECO:0000313" key="2">
    <source>
        <dbReference type="EMBL" id="GAA4712792.1"/>
    </source>
</evidence>
<name>A0ABP8XTT8_9ACTN</name>
<protein>
    <submittedName>
        <fullName evidence="2">Acetylxylan esterase</fullName>
    </submittedName>
</protein>
<dbReference type="InterPro" id="IPR029058">
    <property type="entry name" value="AB_hydrolase_fold"/>
</dbReference>
<reference evidence="3" key="1">
    <citation type="journal article" date="2019" name="Int. J. Syst. Evol. Microbiol.">
        <title>The Global Catalogue of Microorganisms (GCM) 10K type strain sequencing project: providing services to taxonomists for standard genome sequencing and annotation.</title>
        <authorList>
            <consortium name="The Broad Institute Genomics Platform"/>
            <consortium name="The Broad Institute Genome Sequencing Center for Infectious Disease"/>
            <person name="Wu L."/>
            <person name="Ma J."/>
        </authorList>
    </citation>
    <scope>NUCLEOTIDE SEQUENCE [LARGE SCALE GENOMIC DNA]</scope>
    <source>
        <strain evidence="3">JCM 18531</strain>
    </source>
</reference>
<comment type="caution">
    <text evidence="2">The sequence shown here is derived from an EMBL/GenBank/DDBJ whole genome shotgun (WGS) entry which is preliminary data.</text>
</comment>
<sequence>MPQYDLPEDELRTYRTRAIAPEDLTTFWTTTLAEARASWWAPKVERVDTALTLVDVHDVTFSGFGGDPVRAWYRRPANVEGDLPIVVRYQGYTGGRGLPHQVGFLPLAGYATLEIDNRGQGSGGGYVGDTADPHGHGPSYLGGFMTRGVLDKDDYYFRRLYTDAVLAVDAAKALPGVAADRVAVHGLSQGGGLALAVASLRDDLRAVMADVPFMCDLPRAITLATAGPYLEVGGYLASHRDEVERVLATLAYFDSALLVDSATAPALFSVALMDAVCPPSTVYAAFNAYAGPKEMCTYPFNDHEGGQFHQEAVQLGWLAEQLR</sequence>